<evidence type="ECO:0000313" key="2">
    <source>
        <dbReference type="EMBL" id="GAA2425179.1"/>
    </source>
</evidence>
<evidence type="ECO:0000313" key="3">
    <source>
        <dbReference type="Proteomes" id="UP001500460"/>
    </source>
</evidence>
<evidence type="ECO:0008006" key="4">
    <source>
        <dbReference type="Google" id="ProtNLM"/>
    </source>
</evidence>
<reference evidence="2 3" key="1">
    <citation type="journal article" date="2019" name="Int. J. Syst. Evol. Microbiol.">
        <title>The Global Catalogue of Microorganisms (GCM) 10K type strain sequencing project: providing services to taxonomists for standard genome sequencing and annotation.</title>
        <authorList>
            <consortium name="The Broad Institute Genomics Platform"/>
            <consortium name="The Broad Institute Genome Sequencing Center for Infectious Disease"/>
            <person name="Wu L."/>
            <person name="Ma J."/>
        </authorList>
    </citation>
    <scope>NUCLEOTIDE SEQUENCE [LARGE SCALE GENOMIC DNA]</scope>
    <source>
        <strain evidence="2 3">JCM 6922</strain>
    </source>
</reference>
<feature type="region of interest" description="Disordered" evidence="1">
    <location>
        <begin position="31"/>
        <end position="65"/>
    </location>
</feature>
<evidence type="ECO:0000256" key="1">
    <source>
        <dbReference type="SAM" id="MobiDB-lite"/>
    </source>
</evidence>
<dbReference type="Proteomes" id="UP001500460">
    <property type="component" value="Unassembled WGS sequence"/>
</dbReference>
<organism evidence="2 3">
    <name type="scientific">Streptomyces glaucus</name>
    <dbReference type="NCBI Taxonomy" id="284029"/>
    <lineage>
        <taxon>Bacteria</taxon>
        <taxon>Bacillati</taxon>
        <taxon>Actinomycetota</taxon>
        <taxon>Actinomycetes</taxon>
        <taxon>Kitasatosporales</taxon>
        <taxon>Streptomycetaceae</taxon>
        <taxon>Streptomyces</taxon>
    </lineage>
</organism>
<sequence>MAGVVAGTSVTDVFTAASGQGATADQVALAGTRTKSGDTCRPVDCTAGAARGPGGTGPVLPAEVP</sequence>
<accession>A0ABN3J9B3</accession>
<keyword evidence="3" id="KW-1185">Reference proteome</keyword>
<proteinExistence type="predicted"/>
<dbReference type="EMBL" id="BAAATK010000004">
    <property type="protein sequence ID" value="GAA2425179.1"/>
    <property type="molecule type" value="Genomic_DNA"/>
</dbReference>
<name>A0ABN3J9B3_9ACTN</name>
<gene>
    <name evidence="2" type="ORF">GCM10010421_09780</name>
</gene>
<comment type="caution">
    <text evidence="2">The sequence shown here is derived from an EMBL/GenBank/DDBJ whole genome shotgun (WGS) entry which is preliminary data.</text>
</comment>
<protein>
    <recommendedName>
        <fullName evidence="4">Secreted protein</fullName>
    </recommendedName>
</protein>